<dbReference type="EMBL" id="BMGG01000002">
    <property type="protein sequence ID" value="GGC57416.1"/>
    <property type="molecule type" value="Genomic_DNA"/>
</dbReference>
<comment type="caution">
    <text evidence="2">The sequence shown here is derived from an EMBL/GenBank/DDBJ whole genome shotgun (WGS) entry which is preliminary data.</text>
</comment>
<dbReference type="AlphaFoldDB" id="A0A916U1Q1"/>
<organism evidence="2 3">
    <name type="scientific">Chelatococcus reniformis</name>
    <dbReference type="NCBI Taxonomy" id="1494448"/>
    <lineage>
        <taxon>Bacteria</taxon>
        <taxon>Pseudomonadati</taxon>
        <taxon>Pseudomonadota</taxon>
        <taxon>Alphaproteobacteria</taxon>
        <taxon>Hyphomicrobiales</taxon>
        <taxon>Chelatococcaceae</taxon>
        <taxon>Chelatococcus</taxon>
    </lineage>
</organism>
<reference evidence="2" key="1">
    <citation type="journal article" date="2014" name="Int. J. Syst. Evol. Microbiol.">
        <title>Complete genome sequence of Corynebacterium casei LMG S-19264T (=DSM 44701T), isolated from a smear-ripened cheese.</title>
        <authorList>
            <consortium name="US DOE Joint Genome Institute (JGI-PGF)"/>
            <person name="Walter F."/>
            <person name="Albersmeier A."/>
            <person name="Kalinowski J."/>
            <person name="Ruckert C."/>
        </authorList>
    </citation>
    <scope>NUCLEOTIDE SEQUENCE</scope>
    <source>
        <strain evidence="2">CGMCC 1.12919</strain>
    </source>
</reference>
<name>A0A916U1Q1_9HYPH</name>
<dbReference type="Proteomes" id="UP000637002">
    <property type="component" value="Unassembled WGS sequence"/>
</dbReference>
<feature type="domain" description="Phasin" evidence="1">
    <location>
        <begin position="7"/>
        <end position="102"/>
    </location>
</feature>
<proteinExistence type="predicted"/>
<sequence>MMQQFESAQKLGKDQMDAALRSFGSVSKGAQAIATELADYSKRSFEQGTATLEKLVGARSVEKAMEIQSEYIKTSYEALVAESTKLGALYSDLAKEVFKPYEGVFANAKAATEANISALNAQVAKTAA</sequence>
<protein>
    <submittedName>
        <fullName evidence="2">Phasin family protein</fullName>
    </submittedName>
</protein>
<evidence type="ECO:0000313" key="3">
    <source>
        <dbReference type="Proteomes" id="UP000637002"/>
    </source>
</evidence>
<dbReference type="RefSeq" id="WP_188608543.1">
    <property type="nucleotide sequence ID" value="NZ_BMGG01000002.1"/>
</dbReference>
<gene>
    <name evidence="2" type="ORF">GCM10010994_15500</name>
</gene>
<dbReference type="InterPro" id="IPR018968">
    <property type="entry name" value="Phasin"/>
</dbReference>
<evidence type="ECO:0000313" key="2">
    <source>
        <dbReference type="EMBL" id="GGC57416.1"/>
    </source>
</evidence>
<keyword evidence="3" id="KW-1185">Reference proteome</keyword>
<dbReference type="Pfam" id="PF09361">
    <property type="entry name" value="Phasin_2"/>
    <property type="match status" value="1"/>
</dbReference>
<evidence type="ECO:0000259" key="1">
    <source>
        <dbReference type="Pfam" id="PF09361"/>
    </source>
</evidence>
<reference evidence="2" key="2">
    <citation type="submission" date="2020-09" db="EMBL/GenBank/DDBJ databases">
        <authorList>
            <person name="Sun Q."/>
            <person name="Zhou Y."/>
        </authorList>
    </citation>
    <scope>NUCLEOTIDE SEQUENCE</scope>
    <source>
        <strain evidence="2">CGMCC 1.12919</strain>
    </source>
</reference>
<accession>A0A916U1Q1</accession>